<evidence type="ECO:0000256" key="1">
    <source>
        <dbReference type="SAM" id="Phobius"/>
    </source>
</evidence>
<comment type="caution">
    <text evidence="2">The sequence shown here is derived from an EMBL/GenBank/DDBJ whole genome shotgun (WGS) entry which is preliminary data.</text>
</comment>
<reference evidence="2" key="2">
    <citation type="submission" date="2023-01" db="EMBL/GenBank/DDBJ databases">
        <title>Draft genome sequence of Algimonas porphyrae strain NBRC 108216.</title>
        <authorList>
            <person name="Sun Q."/>
            <person name="Mori K."/>
        </authorList>
    </citation>
    <scope>NUCLEOTIDE SEQUENCE</scope>
    <source>
        <strain evidence="2">NBRC 108216</strain>
    </source>
</reference>
<evidence type="ECO:0000313" key="3">
    <source>
        <dbReference type="Proteomes" id="UP001161390"/>
    </source>
</evidence>
<name>A0ABQ5V5I8_9PROT</name>
<keyword evidence="1" id="KW-1133">Transmembrane helix</keyword>
<protein>
    <submittedName>
        <fullName evidence="2">Uncharacterized protein</fullName>
    </submittedName>
</protein>
<keyword evidence="3" id="KW-1185">Reference proteome</keyword>
<keyword evidence="1" id="KW-0472">Membrane</keyword>
<organism evidence="2 3">
    <name type="scientific">Algimonas porphyrae</name>
    <dbReference type="NCBI Taxonomy" id="1128113"/>
    <lineage>
        <taxon>Bacteria</taxon>
        <taxon>Pseudomonadati</taxon>
        <taxon>Pseudomonadota</taxon>
        <taxon>Alphaproteobacteria</taxon>
        <taxon>Maricaulales</taxon>
        <taxon>Robiginitomaculaceae</taxon>
        <taxon>Algimonas</taxon>
    </lineage>
</organism>
<dbReference type="EMBL" id="BSNJ01000008">
    <property type="protein sequence ID" value="GLQ21974.1"/>
    <property type="molecule type" value="Genomic_DNA"/>
</dbReference>
<dbReference type="Proteomes" id="UP001161390">
    <property type="component" value="Unassembled WGS sequence"/>
</dbReference>
<feature type="transmembrane region" description="Helical" evidence="1">
    <location>
        <begin position="12"/>
        <end position="32"/>
    </location>
</feature>
<sequence length="51" mass="5338">MPEPERYSLGEVILTLVLGIIAFVAIAGLEALGMLSGESIKAAFAALENTF</sequence>
<reference evidence="2" key="1">
    <citation type="journal article" date="2014" name="Int. J. Syst. Evol. Microbiol.">
        <title>Complete genome of a new Firmicutes species belonging to the dominant human colonic microbiota ('Ruminococcus bicirculans') reveals two chromosomes and a selective capacity to utilize plant glucans.</title>
        <authorList>
            <consortium name="NISC Comparative Sequencing Program"/>
            <person name="Wegmann U."/>
            <person name="Louis P."/>
            <person name="Goesmann A."/>
            <person name="Henrissat B."/>
            <person name="Duncan S.H."/>
            <person name="Flint H.J."/>
        </authorList>
    </citation>
    <scope>NUCLEOTIDE SEQUENCE</scope>
    <source>
        <strain evidence="2">NBRC 108216</strain>
    </source>
</reference>
<gene>
    <name evidence="2" type="ORF">GCM10007854_29290</name>
</gene>
<dbReference type="RefSeq" id="WP_284374105.1">
    <property type="nucleotide sequence ID" value="NZ_BSNJ01000008.1"/>
</dbReference>
<evidence type="ECO:0000313" key="2">
    <source>
        <dbReference type="EMBL" id="GLQ21974.1"/>
    </source>
</evidence>
<keyword evidence="1" id="KW-0812">Transmembrane</keyword>
<proteinExistence type="predicted"/>
<accession>A0ABQ5V5I8</accession>